<name>A0A7W6KJS7_9HYPH</name>
<dbReference type="Gene3D" id="3.40.50.720">
    <property type="entry name" value="NAD(P)-binding Rossmann-like Domain"/>
    <property type="match status" value="1"/>
</dbReference>
<dbReference type="InterPro" id="IPR050259">
    <property type="entry name" value="SDR"/>
</dbReference>
<dbReference type="Proteomes" id="UP000530571">
    <property type="component" value="Unassembled WGS sequence"/>
</dbReference>
<dbReference type="InterPro" id="IPR036291">
    <property type="entry name" value="NAD(P)-bd_dom_sf"/>
</dbReference>
<dbReference type="AlphaFoldDB" id="A0A7W6KJS7"/>
<dbReference type="PRINTS" id="PR00081">
    <property type="entry name" value="GDHRDH"/>
</dbReference>
<gene>
    <name evidence="2" type="ORF">GGR30_002520</name>
</gene>
<sequence>MDFKLNGKRALVLGASRGLGAASAILLAEEGASVVAASRSGALPQGLPEALGKRVTAVRLDLEDPASVETVKQTLRDNPVDILVNNCGGPKAGPAWGQSTATWQAAFMAMAAPVFDITDAALAGMTENGWGRIITIGSSGIEAPIPNLALSNGVRGAMAGWSKTLAGEVASRGVTVNMVLPGRIATDRVAELDAGKAEKTGQSVEAVREASRATIPAGRYGKPEEFAAVVAFLASEQASFVNGSMIRADGGMIRSI</sequence>
<accession>A0A7W6KJS7</accession>
<dbReference type="Pfam" id="PF13561">
    <property type="entry name" value="adh_short_C2"/>
    <property type="match status" value="1"/>
</dbReference>
<evidence type="ECO:0000313" key="3">
    <source>
        <dbReference type="Proteomes" id="UP000530571"/>
    </source>
</evidence>
<organism evidence="2 3">
    <name type="scientific">Martelella radicis</name>
    <dbReference type="NCBI Taxonomy" id="1397476"/>
    <lineage>
        <taxon>Bacteria</taxon>
        <taxon>Pseudomonadati</taxon>
        <taxon>Pseudomonadota</taxon>
        <taxon>Alphaproteobacteria</taxon>
        <taxon>Hyphomicrobiales</taxon>
        <taxon>Aurantimonadaceae</taxon>
        <taxon>Martelella</taxon>
    </lineage>
</organism>
<comment type="caution">
    <text evidence="2">The sequence shown here is derived from an EMBL/GenBank/DDBJ whole genome shotgun (WGS) entry which is preliminary data.</text>
</comment>
<proteinExistence type="inferred from homology"/>
<dbReference type="PANTHER" id="PTHR42879:SF6">
    <property type="entry name" value="NADPH-DEPENDENT REDUCTASE BACG"/>
    <property type="match status" value="1"/>
</dbReference>
<evidence type="ECO:0000313" key="2">
    <source>
        <dbReference type="EMBL" id="MBB4122586.1"/>
    </source>
</evidence>
<dbReference type="EC" id="1.1.1.100" evidence="2"/>
<protein>
    <submittedName>
        <fullName evidence="2">3-oxoacyl-[acyl-carrier protein] reductase</fullName>
        <ecNumber evidence="2">1.1.1.100</ecNumber>
    </submittedName>
</protein>
<dbReference type="GO" id="GO:0004316">
    <property type="term" value="F:3-oxoacyl-[acyl-carrier-protein] reductase (NADPH) activity"/>
    <property type="evidence" value="ECO:0007669"/>
    <property type="project" value="UniProtKB-EC"/>
</dbReference>
<reference evidence="2 3" key="1">
    <citation type="submission" date="2020-08" db="EMBL/GenBank/DDBJ databases">
        <title>Genomic Encyclopedia of Type Strains, Phase IV (KMG-IV): sequencing the most valuable type-strain genomes for metagenomic binning, comparative biology and taxonomic classification.</title>
        <authorList>
            <person name="Goeker M."/>
        </authorList>
    </citation>
    <scope>NUCLEOTIDE SEQUENCE [LARGE SCALE GENOMIC DNA]</scope>
    <source>
        <strain evidence="2 3">DSM 28101</strain>
    </source>
</reference>
<dbReference type="PANTHER" id="PTHR42879">
    <property type="entry name" value="3-OXOACYL-(ACYL-CARRIER-PROTEIN) REDUCTASE"/>
    <property type="match status" value="1"/>
</dbReference>
<dbReference type="RefSeq" id="WP_183486736.1">
    <property type="nucleotide sequence ID" value="NZ_JACIDZ010000008.1"/>
</dbReference>
<dbReference type="SUPFAM" id="SSF51735">
    <property type="entry name" value="NAD(P)-binding Rossmann-fold domains"/>
    <property type="match status" value="1"/>
</dbReference>
<evidence type="ECO:0000256" key="1">
    <source>
        <dbReference type="ARBA" id="ARBA00006484"/>
    </source>
</evidence>
<keyword evidence="2" id="KW-0560">Oxidoreductase</keyword>
<keyword evidence="3" id="KW-1185">Reference proteome</keyword>
<dbReference type="InterPro" id="IPR002347">
    <property type="entry name" value="SDR_fam"/>
</dbReference>
<dbReference type="EMBL" id="JACIDZ010000008">
    <property type="protein sequence ID" value="MBB4122586.1"/>
    <property type="molecule type" value="Genomic_DNA"/>
</dbReference>
<comment type="similarity">
    <text evidence="1">Belongs to the short-chain dehydrogenases/reductases (SDR) family.</text>
</comment>